<evidence type="ECO:0000256" key="6">
    <source>
        <dbReference type="ARBA" id="ARBA00022729"/>
    </source>
</evidence>
<comment type="similarity">
    <text evidence="2">Belongs to the bacterial solute-binding protein 1 family.</text>
</comment>
<dbReference type="InterPro" id="IPR006059">
    <property type="entry name" value="SBP"/>
</dbReference>
<keyword evidence="6" id="KW-0732">Signal</keyword>
<evidence type="ECO:0000256" key="7">
    <source>
        <dbReference type="ARBA" id="ARBA00022764"/>
    </source>
</evidence>
<dbReference type="OrthoDB" id="9762335at2"/>
<dbReference type="Pfam" id="PF13416">
    <property type="entry name" value="SBP_bac_8"/>
    <property type="match status" value="1"/>
</dbReference>
<keyword evidence="5" id="KW-0813">Transport</keyword>
<proteinExistence type="inferred from homology"/>
<evidence type="ECO:0000313" key="9">
    <source>
        <dbReference type="EMBL" id="QEE20186.1"/>
    </source>
</evidence>
<comment type="subcellular location">
    <subcellularLocation>
        <location evidence="1">Periplasm</location>
    </subcellularLocation>
</comment>
<comment type="function">
    <text evidence="8">Part of the ABC transporter complex UgpBAEC involved in sn-glycerol-3-phosphate (G3P) import. Binds G3P.</text>
</comment>
<dbReference type="EMBL" id="CP041690">
    <property type="protein sequence ID" value="QEE20186.1"/>
    <property type="molecule type" value="Genomic_DNA"/>
</dbReference>
<dbReference type="PANTHER" id="PTHR43649:SF31">
    <property type="entry name" value="SN-GLYCEROL-3-PHOSPHATE-BINDING PERIPLASMIC PROTEIN UGPB"/>
    <property type="match status" value="1"/>
</dbReference>
<dbReference type="SUPFAM" id="SSF53850">
    <property type="entry name" value="Periplasmic binding protein-like II"/>
    <property type="match status" value="1"/>
</dbReference>
<name>A0A5B9DMF9_9HYPH</name>
<evidence type="ECO:0000256" key="5">
    <source>
        <dbReference type="ARBA" id="ARBA00022448"/>
    </source>
</evidence>
<dbReference type="KEGG" id="yti:FNA67_08350"/>
<sequence>MSKFVRGAAVAGAAACLLASLASPAWAQDKTSIEWWYANGGRVEEGIQKIIADFNASQDKYEVVGIKKGNYEETFAAMIAAYRVGQHPSIIQSSERTFLTMIDSNAIVPVSELMTQQGYTVDWANFVKPVADFYLVGDTPAAMPFNSSTAVMWYNADHFKAAGFDGPAATWPEFEKQLYAIKEKGISECAMALNSDFYWSLIEGYSSINDYPFGTKGNGFEGLDTEYVYNTTPVVQQVERLKKWIDDGVIQLAGQGLSPMQLYTSGTCSTISASTAGHADVEANAKFNWSAAFQPHEEGVEPHNSNIGGAALWVLKGKTDAENAAAAAFLNFIAQPDTQAWWSEWTGYVPVTNAAYEKMKAAGFFEKHPTREIAIKQLSQGTPTVNSRGFRFGNSNQTSAILVEEIQAAWTGQKTVQQALDAAVSRGNEVLRQYEQLHAAQ</sequence>
<evidence type="ECO:0000256" key="4">
    <source>
        <dbReference type="ARBA" id="ARBA00017470"/>
    </source>
</evidence>
<organism evidence="9 10">
    <name type="scientific">Paradevosia tibetensis</name>
    <dbReference type="NCBI Taxonomy" id="1447062"/>
    <lineage>
        <taxon>Bacteria</taxon>
        <taxon>Pseudomonadati</taxon>
        <taxon>Pseudomonadota</taxon>
        <taxon>Alphaproteobacteria</taxon>
        <taxon>Hyphomicrobiales</taxon>
        <taxon>Devosiaceae</taxon>
        <taxon>Paradevosia</taxon>
    </lineage>
</organism>
<evidence type="ECO:0000256" key="8">
    <source>
        <dbReference type="ARBA" id="ARBA00034473"/>
    </source>
</evidence>
<dbReference type="InterPro" id="IPR050490">
    <property type="entry name" value="Bact_solute-bd_prot1"/>
</dbReference>
<evidence type="ECO:0000313" key="10">
    <source>
        <dbReference type="Proteomes" id="UP000321062"/>
    </source>
</evidence>
<dbReference type="Proteomes" id="UP000321062">
    <property type="component" value="Chromosome"/>
</dbReference>
<evidence type="ECO:0000256" key="3">
    <source>
        <dbReference type="ARBA" id="ARBA00011557"/>
    </source>
</evidence>
<accession>A0A5B9DMF9</accession>
<evidence type="ECO:0000256" key="1">
    <source>
        <dbReference type="ARBA" id="ARBA00004418"/>
    </source>
</evidence>
<dbReference type="Gene3D" id="3.40.190.10">
    <property type="entry name" value="Periplasmic binding protein-like II"/>
    <property type="match status" value="2"/>
</dbReference>
<gene>
    <name evidence="9" type="ORF">FNA67_08350</name>
</gene>
<dbReference type="GO" id="GO:0042597">
    <property type="term" value="C:periplasmic space"/>
    <property type="evidence" value="ECO:0007669"/>
    <property type="project" value="UniProtKB-SubCell"/>
</dbReference>
<keyword evidence="7" id="KW-0574">Periplasm</keyword>
<dbReference type="PANTHER" id="PTHR43649">
    <property type="entry name" value="ARABINOSE-BINDING PROTEIN-RELATED"/>
    <property type="match status" value="1"/>
</dbReference>
<dbReference type="RefSeq" id="WP_049704752.1">
    <property type="nucleotide sequence ID" value="NZ_BMFM01000001.1"/>
</dbReference>
<protein>
    <recommendedName>
        <fullName evidence="4">sn-glycerol-3-phosphate-binding periplasmic protein UgpB</fullName>
    </recommendedName>
</protein>
<reference evidence="9 10" key="1">
    <citation type="journal article" date="2015" name="Int. J. Syst. Evol. Microbiol.">
        <title>Youhaiella tibetensis gen. nov., sp. nov., isolated from subsurface sediment.</title>
        <authorList>
            <person name="Wang Y.X."/>
            <person name="Huang F.Q."/>
            <person name="Nogi Y."/>
            <person name="Pang S.J."/>
            <person name="Wang P.K."/>
            <person name="Lv J."/>
        </authorList>
    </citation>
    <scope>NUCLEOTIDE SEQUENCE [LARGE SCALE GENOMIC DNA]</scope>
    <source>
        <strain evidence="10">fig4</strain>
    </source>
</reference>
<keyword evidence="10" id="KW-1185">Reference proteome</keyword>
<comment type="subunit">
    <text evidence="3">The complex is composed of two ATP-binding proteins (UgpC), two transmembrane proteins (UgpA and UgpE) and a solute-binding protein (UgpB).</text>
</comment>
<dbReference type="AlphaFoldDB" id="A0A5B9DMF9"/>
<evidence type="ECO:0000256" key="2">
    <source>
        <dbReference type="ARBA" id="ARBA00008520"/>
    </source>
</evidence>